<protein>
    <recommendedName>
        <fullName evidence="3">YtkA-like domain-containing protein</fullName>
    </recommendedName>
</protein>
<name>A0A2S9JAM6_9HYPH</name>
<dbReference type="EMBL" id="PVBT01000009">
    <property type="protein sequence ID" value="PRD49838.1"/>
    <property type="molecule type" value="Genomic_DNA"/>
</dbReference>
<evidence type="ECO:0000313" key="2">
    <source>
        <dbReference type="Proteomes" id="UP000238563"/>
    </source>
</evidence>
<proteinExistence type="predicted"/>
<evidence type="ECO:0000313" key="1">
    <source>
        <dbReference type="EMBL" id="PRD49838.1"/>
    </source>
</evidence>
<keyword evidence="2" id="KW-1185">Reference proteome</keyword>
<evidence type="ECO:0008006" key="3">
    <source>
        <dbReference type="Google" id="ProtNLM"/>
    </source>
</evidence>
<comment type="caution">
    <text evidence="1">The sequence shown here is derived from an EMBL/GenBank/DDBJ whole genome shotgun (WGS) entry which is preliminary data.</text>
</comment>
<sequence length="173" mass="17956">MPIIAGGAIGLLISCGFDKRLGFSGLKDRSVRIPLVSSDLAATCVAAAKDGDPRAAARLFRLIAEGGDPGPLPPPRLRATILVDPPHVGDVAITIVDLEKDGLPAVDTVEITFELAKPSFGLGPFRHTITRHGGGSFTVPPLTVAMNGFWAVKVTVIDAAGSNLEATNVLEIV</sequence>
<organism evidence="1 2">
    <name type="scientific">Phyllobacterium myrsinacearum</name>
    <dbReference type="NCBI Taxonomy" id="28101"/>
    <lineage>
        <taxon>Bacteria</taxon>
        <taxon>Pseudomonadati</taxon>
        <taxon>Pseudomonadota</taxon>
        <taxon>Alphaproteobacteria</taxon>
        <taxon>Hyphomicrobiales</taxon>
        <taxon>Phyllobacteriaceae</taxon>
        <taxon>Phyllobacterium</taxon>
    </lineage>
</organism>
<dbReference type="Proteomes" id="UP000238563">
    <property type="component" value="Unassembled WGS sequence"/>
</dbReference>
<dbReference type="RefSeq" id="WP_105737450.1">
    <property type="nucleotide sequence ID" value="NZ_QGTP01000019.1"/>
</dbReference>
<gene>
    <name evidence="1" type="ORF">C5750_23690</name>
</gene>
<accession>A0A2S9JAM6</accession>
<dbReference type="AlphaFoldDB" id="A0A2S9JAM6"/>
<reference evidence="1 2" key="1">
    <citation type="submission" date="2018-02" db="EMBL/GenBank/DDBJ databases">
        <title>The draft genome of Phyllobacterium myrsinacearum DSM5892.</title>
        <authorList>
            <person name="Li L."/>
            <person name="Liu L."/>
            <person name="Zhang X."/>
            <person name="Wang T."/>
        </authorList>
    </citation>
    <scope>NUCLEOTIDE SEQUENCE [LARGE SCALE GENOMIC DNA]</scope>
    <source>
        <strain evidence="1 2">DSM 5892</strain>
    </source>
</reference>